<organism evidence="2 3">
    <name type="scientific">Pedobacter cryoconitis</name>
    <dbReference type="NCBI Taxonomy" id="188932"/>
    <lineage>
        <taxon>Bacteria</taxon>
        <taxon>Pseudomonadati</taxon>
        <taxon>Bacteroidota</taxon>
        <taxon>Sphingobacteriia</taxon>
        <taxon>Sphingobacteriales</taxon>
        <taxon>Sphingobacteriaceae</taxon>
        <taxon>Pedobacter</taxon>
    </lineage>
</organism>
<sequence length="178" mass="20971">MTPLEKFKEDYNSKAFFIRDLNIKEVKEVASSSYLDQLSEPTVVTLVYREQFLICALILLAITLYYFRSSLYFFPLIPLLYIIYPVRALLRKKKMPQISVYADREKFVFQNESYLWADIVKGYIMVKQQGRGSSESFLLLEDLNGTIKSIEINELGISYQKLAAIVYYYTYKKEVHFN</sequence>
<proteinExistence type="predicted"/>
<protein>
    <submittedName>
        <fullName evidence="2">Uncharacterized protein</fullName>
    </submittedName>
</protein>
<gene>
    <name evidence="2" type="ORF">HDF25_001972</name>
</gene>
<keyword evidence="1" id="KW-1133">Transmembrane helix</keyword>
<keyword evidence="1" id="KW-0472">Membrane</keyword>
<feature type="transmembrane region" description="Helical" evidence="1">
    <location>
        <begin position="72"/>
        <end position="90"/>
    </location>
</feature>
<evidence type="ECO:0000313" key="3">
    <source>
        <dbReference type="Proteomes" id="UP000521017"/>
    </source>
</evidence>
<dbReference type="Proteomes" id="UP000521017">
    <property type="component" value="Unassembled WGS sequence"/>
</dbReference>
<reference evidence="2 3" key="1">
    <citation type="submission" date="2020-08" db="EMBL/GenBank/DDBJ databases">
        <title>Genomic Encyclopedia of Type Strains, Phase IV (KMG-V): Genome sequencing to study the core and pangenomes of soil and plant-associated prokaryotes.</title>
        <authorList>
            <person name="Whitman W."/>
        </authorList>
    </citation>
    <scope>NUCLEOTIDE SEQUENCE [LARGE SCALE GENOMIC DNA]</scope>
    <source>
        <strain evidence="2 3">M2T3</strain>
    </source>
</reference>
<evidence type="ECO:0000256" key="1">
    <source>
        <dbReference type="SAM" id="Phobius"/>
    </source>
</evidence>
<dbReference type="EMBL" id="JACHCC010000005">
    <property type="protein sequence ID" value="MBB6499828.1"/>
    <property type="molecule type" value="Genomic_DNA"/>
</dbReference>
<dbReference type="AlphaFoldDB" id="A0A7X0J2F3"/>
<comment type="caution">
    <text evidence="2">The sequence shown here is derived from an EMBL/GenBank/DDBJ whole genome shotgun (WGS) entry which is preliminary data.</text>
</comment>
<keyword evidence="1" id="KW-0812">Transmembrane</keyword>
<dbReference type="RefSeq" id="WP_184624559.1">
    <property type="nucleotide sequence ID" value="NZ_JACHCC010000005.1"/>
</dbReference>
<feature type="transmembrane region" description="Helical" evidence="1">
    <location>
        <begin position="46"/>
        <end position="66"/>
    </location>
</feature>
<accession>A0A7X0J2F3</accession>
<name>A0A7X0J2F3_9SPHI</name>
<evidence type="ECO:0000313" key="2">
    <source>
        <dbReference type="EMBL" id="MBB6499828.1"/>
    </source>
</evidence>